<dbReference type="EMBL" id="CP017708">
    <property type="protein sequence ID" value="AOY81926.1"/>
    <property type="molecule type" value="Genomic_DNA"/>
</dbReference>
<dbReference type="Proteomes" id="UP000176944">
    <property type="component" value="Chromosome"/>
</dbReference>
<accession>A0A1D9G2T0</accession>
<dbReference type="AlphaFoldDB" id="A0A1D9G2T0"/>
<evidence type="ECO:0000313" key="1">
    <source>
        <dbReference type="EMBL" id="AOY81926.1"/>
    </source>
</evidence>
<gene>
    <name evidence="1" type="ORF">BJP36_20490</name>
</gene>
<evidence type="ECO:0000313" key="2">
    <source>
        <dbReference type="Proteomes" id="UP000176944"/>
    </source>
</evidence>
<sequence length="62" mass="6899">MNKTEVQAVLLRRTARFLEGMGLSLADAVELGWLDSKHELCLGFQGTPGRDARNVQIAEWQA</sequence>
<proteinExistence type="predicted"/>
<organism evidence="1 2">
    <name type="scientific">Moorena producens (strain JHB)</name>
    <dbReference type="NCBI Taxonomy" id="1454205"/>
    <lineage>
        <taxon>Bacteria</taxon>
        <taxon>Bacillati</taxon>
        <taxon>Cyanobacteriota</taxon>
        <taxon>Cyanophyceae</taxon>
        <taxon>Coleofasciculales</taxon>
        <taxon>Coleofasciculaceae</taxon>
        <taxon>Moorena</taxon>
    </lineage>
</organism>
<name>A0A1D9G2T0_MOOP1</name>
<reference evidence="2" key="1">
    <citation type="submission" date="2016-10" db="EMBL/GenBank/DDBJ databases">
        <title>Comparative genomics uncovers the prolific and rare metabolic potential of the cyanobacterial genus Moorea.</title>
        <authorList>
            <person name="Leao T."/>
            <person name="Castelao G."/>
            <person name="Korobeynikov A."/>
            <person name="Monroe E.A."/>
            <person name="Podell S."/>
            <person name="Glukhov E."/>
            <person name="Allen E."/>
            <person name="Gerwick W.H."/>
            <person name="Gerwick L."/>
        </authorList>
    </citation>
    <scope>NUCLEOTIDE SEQUENCE [LARGE SCALE GENOMIC DNA]</scope>
    <source>
        <strain evidence="2">JHB</strain>
    </source>
</reference>
<protein>
    <submittedName>
        <fullName evidence="1">Uncharacterized protein</fullName>
    </submittedName>
</protein>